<dbReference type="OrthoDB" id="21390at2"/>
<dbReference type="EMBL" id="NEVQ01000013">
    <property type="protein sequence ID" value="OZI56224.1"/>
    <property type="molecule type" value="Genomic_DNA"/>
</dbReference>
<proteinExistence type="predicted"/>
<evidence type="ECO:0000313" key="2">
    <source>
        <dbReference type="EMBL" id="OZI56224.1"/>
    </source>
</evidence>
<dbReference type="Proteomes" id="UP000216885">
    <property type="component" value="Unassembled WGS sequence"/>
</dbReference>
<dbReference type="PANTHER" id="PTHR47708">
    <property type="match status" value="1"/>
</dbReference>
<dbReference type="InterPro" id="IPR056362">
    <property type="entry name" value="AtuA-like_ferredoxin_dom"/>
</dbReference>
<feature type="domain" description="AtuA-like ferredoxin-fold" evidence="1">
    <location>
        <begin position="16"/>
        <end position="114"/>
    </location>
</feature>
<comment type="caution">
    <text evidence="2">The sequence shown here is derived from an EMBL/GenBank/DDBJ whole genome shotgun (WGS) entry which is preliminary data.</text>
</comment>
<gene>
    <name evidence="2" type="ORF">CAL20_12325</name>
</gene>
<dbReference type="PANTHER" id="PTHR47708:SF2">
    <property type="entry name" value="SI:CH73-132F6.5"/>
    <property type="match status" value="1"/>
</dbReference>
<dbReference type="Pfam" id="PF23544">
    <property type="entry name" value="AtuA_ferredoxin"/>
    <property type="match status" value="1"/>
</dbReference>
<name>A0A261U2N7_9BORD</name>
<organism evidence="2 3">
    <name type="scientific">Bordetella genomosp. 4</name>
    <dbReference type="NCBI Taxonomy" id="463044"/>
    <lineage>
        <taxon>Bacteria</taxon>
        <taxon>Pseudomonadati</taxon>
        <taxon>Pseudomonadota</taxon>
        <taxon>Betaproteobacteria</taxon>
        <taxon>Burkholderiales</taxon>
        <taxon>Alcaligenaceae</taxon>
        <taxon>Bordetella</taxon>
    </lineage>
</organism>
<sequence>MTTPSPGNSPAATVSVPLYRLAHSRSGDKGNISNLSLIAWDKECYDVLVEQVTDARVAQWFDYRHPARVTRYEIATLQAMNFVLEGVLDGGVNDALNLDAHGKSLSFHLLDLPVEVSAKLAQRLPNVPGDALSNA</sequence>
<evidence type="ECO:0000313" key="3">
    <source>
        <dbReference type="Proteomes" id="UP000216885"/>
    </source>
</evidence>
<evidence type="ECO:0000259" key="1">
    <source>
        <dbReference type="Pfam" id="PF23544"/>
    </source>
</evidence>
<dbReference type="AlphaFoldDB" id="A0A261U2N7"/>
<keyword evidence="3" id="KW-1185">Reference proteome</keyword>
<dbReference type="RefSeq" id="WP_094821288.1">
    <property type="nucleotide sequence ID" value="NZ_NEVO01000007.1"/>
</dbReference>
<protein>
    <recommendedName>
        <fullName evidence="1">AtuA-like ferredoxin-fold domain-containing protein</fullName>
    </recommendedName>
</protein>
<accession>A0A261U2N7</accession>
<reference evidence="2 3" key="1">
    <citation type="submission" date="2017-05" db="EMBL/GenBank/DDBJ databases">
        <title>Complete and WGS of Bordetella genogroups.</title>
        <authorList>
            <person name="Spilker T."/>
            <person name="LiPuma J."/>
        </authorList>
    </citation>
    <scope>NUCLEOTIDE SEQUENCE [LARGE SCALE GENOMIC DNA]</scope>
    <source>
        <strain evidence="2 3">AU9919</strain>
    </source>
</reference>